<dbReference type="Proteomes" id="UP000824056">
    <property type="component" value="Unassembled WGS sequence"/>
</dbReference>
<dbReference type="PRINTS" id="PR00723">
    <property type="entry name" value="SUBTILISIN"/>
</dbReference>
<evidence type="ECO:0000256" key="2">
    <source>
        <dbReference type="ARBA" id="ARBA00022670"/>
    </source>
</evidence>
<proteinExistence type="inferred from homology"/>
<dbReference type="PROSITE" id="PS00138">
    <property type="entry name" value="SUBTILASE_SER"/>
    <property type="match status" value="1"/>
</dbReference>
<dbReference type="PANTHER" id="PTHR43806">
    <property type="entry name" value="PEPTIDASE S8"/>
    <property type="match status" value="1"/>
</dbReference>
<dbReference type="GO" id="GO:0006508">
    <property type="term" value="P:proteolysis"/>
    <property type="evidence" value="ECO:0007669"/>
    <property type="project" value="UniProtKB-KW"/>
</dbReference>
<comment type="similarity">
    <text evidence="1 5">Belongs to the peptidase S8 family.</text>
</comment>
<evidence type="ECO:0000256" key="1">
    <source>
        <dbReference type="ARBA" id="ARBA00011073"/>
    </source>
</evidence>
<dbReference type="InterPro" id="IPR023828">
    <property type="entry name" value="Peptidase_S8_Ser-AS"/>
</dbReference>
<evidence type="ECO:0000259" key="6">
    <source>
        <dbReference type="Pfam" id="PF00082"/>
    </source>
</evidence>
<comment type="caution">
    <text evidence="7">The sequence shown here is derived from an EMBL/GenBank/DDBJ whole genome shotgun (WGS) entry which is preliminary data.</text>
</comment>
<dbReference type="CDD" id="cd07487">
    <property type="entry name" value="Peptidases_S8_1"/>
    <property type="match status" value="1"/>
</dbReference>
<evidence type="ECO:0000256" key="5">
    <source>
        <dbReference type="PROSITE-ProRule" id="PRU01240"/>
    </source>
</evidence>
<dbReference type="GO" id="GO:0004252">
    <property type="term" value="F:serine-type endopeptidase activity"/>
    <property type="evidence" value="ECO:0007669"/>
    <property type="project" value="UniProtKB-UniRule"/>
</dbReference>
<reference evidence="7" key="1">
    <citation type="journal article" date="2021" name="PeerJ">
        <title>Extensive microbial diversity within the chicken gut microbiome revealed by metagenomics and culture.</title>
        <authorList>
            <person name="Gilroy R."/>
            <person name="Ravi A."/>
            <person name="Getino M."/>
            <person name="Pursley I."/>
            <person name="Horton D.L."/>
            <person name="Alikhan N.F."/>
            <person name="Baker D."/>
            <person name="Gharbi K."/>
            <person name="Hall N."/>
            <person name="Watson M."/>
            <person name="Adriaenssens E.M."/>
            <person name="Foster-Nyarko E."/>
            <person name="Jarju S."/>
            <person name="Secka A."/>
            <person name="Antonio M."/>
            <person name="Oren A."/>
            <person name="Chaudhuri R.R."/>
            <person name="La Ragione R."/>
            <person name="Hildebrand F."/>
            <person name="Pallen M.J."/>
        </authorList>
    </citation>
    <scope>NUCLEOTIDE SEQUENCE</scope>
    <source>
        <strain evidence="7">1068</strain>
    </source>
</reference>
<feature type="active site" description="Charge relay system" evidence="5">
    <location>
        <position position="15"/>
    </location>
</feature>
<dbReference type="Gene3D" id="3.40.50.200">
    <property type="entry name" value="Peptidase S8/S53 domain"/>
    <property type="match status" value="1"/>
</dbReference>
<feature type="active site" description="Charge relay system" evidence="5">
    <location>
        <position position="47"/>
    </location>
</feature>
<evidence type="ECO:0000313" key="8">
    <source>
        <dbReference type="Proteomes" id="UP000824056"/>
    </source>
</evidence>
<dbReference type="PROSITE" id="PS51892">
    <property type="entry name" value="SUBTILASE"/>
    <property type="match status" value="1"/>
</dbReference>
<dbReference type="InterPro" id="IPR000209">
    <property type="entry name" value="Peptidase_S8/S53_dom"/>
</dbReference>
<feature type="domain" description="Peptidase S8/S53" evidence="6">
    <location>
        <begin position="6"/>
        <end position="265"/>
    </location>
</feature>
<dbReference type="SUPFAM" id="SSF52743">
    <property type="entry name" value="Subtilisin-like"/>
    <property type="match status" value="1"/>
</dbReference>
<accession>A0A9D2JSE8</accession>
<sequence length="280" mass="30355">MRELSGKGVGVAVLDTGAFPHMDFDSRIWAFQDFVRGRRVPYDDNGHGTHVLGILGGSGRACRGKYKGLAPGCGMIPLKVLDEKGNGNKEQVIEALRWVEENREKYKIRIVNISVGTTQSGDHGDLIRAVERAWDLGLVVVTAAGNMGPRMGSVTAPGCSRKVITVGSSDMLMKNQGISGRGPTRECVSKPDIVAPGNEIISCANKTGPFPYAVKSGTSMSTPIVSGGIALLLEKHPEFTNLEVKKRLRATARDLGYPHNVQGWGMFQLNPFLLREERKI</sequence>
<keyword evidence="3 5" id="KW-0378">Hydrolase</keyword>
<reference evidence="7" key="2">
    <citation type="submission" date="2021-04" db="EMBL/GenBank/DDBJ databases">
        <authorList>
            <person name="Gilroy R."/>
        </authorList>
    </citation>
    <scope>NUCLEOTIDE SEQUENCE</scope>
    <source>
        <strain evidence="7">1068</strain>
    </source>
</reference>
<evidence type="ECO:0000313" key="7">
    <source>
        <dbReference type="EMBL" id="HIZ65631.1"/>
    </source>
</evidence>
<dbReference type="InterPro" id="IPR050131">
    <property type="entry name" value="Peptidase_S8_subtilisin-like"/>
</dbReference>
<organism evidence="7 8">
    <name type="scientific">Candidatus Blautia pullicola</name>
    <dbReference type="NCBI Taxonomy" id="2838498"/>
    <lineage>
        <taxon>Bacteria</taxon>
        <taxon>Bacillati</taxon>
        <taxon>Bacillota</taxon>
        <taxon>Clostridia</taxon>
        <taxon>Lachnospirales</taxon>
        <taxon>Lachnospiraceae</taxon>
        <taxon>Blautia</taxon>
    </lineage>
</organism>
<keyword evidence="4 5" id="KW-0720">Serine protease</keyword>
<gene>
    <name evidence="7" type="ORF">H9809_07010</name>
</gene>
<name>A0A9D2JSE8_9FIRM</name>
<keyword evidence="2 5" id="KW-0645">Protease</keyword>
<feature type="active site" description="Charge relay system" evidence="5">
    <location>
        <position position="219"/>
    </location>
</feature>
<dbReference type="InterPro" id="IPR036852">
    <property type="entry name" value="Peptidase_S8/S53_dom_sf"/>
</dbReference>
<dbReference type="PANTHER" id="PTHR43806:SF65">
    <property type="entry name" value="SERINE PROTEASE APRX"/>
    <property type="match status" value="1"/>
</dbReference>
<dbReference type="AlphaFoldDB" id="A0A9D2JSE8"/>
<dbReference type="Pfam" id="PF00082">
    <property type="entry name" value="Peptidase_S8"/>
    <property type="match status" value="1"/>
</dbReference>
<dbReference type="EMBL" id="DXBG01000167">
    <property type="protein sequence ID" value="HIZ65631.1"/>
    <property type="molecule type" value="Genomic_DNA"/>
</dbReference>
<protein>
    <submittedName>
        <fullName evidence="7">S8 family peptidase</fullName>
    </submittedName>
</protein>
<evidence type="ECO:0000256" key="4">
    <source>
        <dbReference type="ARBA" id="ARBA00022825"/>
    </source>
</evidence>
<dbReference type="InterPro" id="IPR015500">
    <property type="entry name" value="Peptidase_S8_subtilisin-rel"/>
</dbReference>
<evidence type="ECO:0000256" key="3">
    <source>
        <dbReference type="ARBA" id="ARBA00022801"/>
    </source>
</evidence>